<comment type="similarity">
    <text evidence="1">Belongs to the D-alanine--D-alanine ligase family.</text>
</comment>
<keyword evidence="6" id="KW-1185">Reference proteome</keyword>
<evidence type="ECO:0000256" key="3">
    <source>
        <dbReference type="PROSITE-ProRule" id="PRU00409"/>
    </source>
</evidence>
<evidence type="ECO:0000259" key="4">
    <source>
        <dbReference type="PROSITE" id="PS50975"/>
    </source>
</evidence>
<dbReference type="Proteomes" id="UP000198814">
    <property type="component" value="Unassembled WGS sequence"/>
</dbReference>
<dbReference type="AlphaFoldDB" id="A0A1H8T2A0"/>
<evidence type="ECO:0000256" key="1">
    <source>
        <dbReference type="ARBA" id="ARBA00010871"/>
    </source>
</evidence>
<dbReference type="Pfam" id="PF07478">
    <property type="entry name" value="Dala_Dala_lig_C"/>
    <property type="match status" value="1"/>
</dbReference>
<dbReference type="Gene3D" id="3.30.1490.20">
    <property type="entry name" value="ATP-grasp fold, A domain"/>
    <property type="match status" value="1"/>
</dbReference>
<dbReference type="PROSITE" id="PS50975">
    <property type="entry name" value="ATP_GRASP"/>
    <property type="match status" value="1"/>
</dbReference>
<dbReference type="GO" id="GO:0008716">
    <property type="term" value="F:D-alanine-D-alanine ligase activity"/>
    <property type="evidence" value="ECO:0007669"/>
    <property type="project" value="InterPro"/>
</dbReference>
<dbReference type="Gene3D" id="3.40.50.20">
    <property type="match status" value="1"/>
</dbReference>
<dbReference type="OrthoDB" id="9813261at2"/>
<dbReference type="InterPro" id="IPR011095">
    <property type="entry name" value="Dala_Dala_lig_C"/>
</dbReference>
<dbReference type="RefSeq" id="WP_090320938.1">
    <property type="nucleotide sequence ID" value="NZ_FNOE01000022.1"/>
</dbReference>
<keyword evidence="2 5" id="KW-0436">Ligase</keyword>
<dbReference type="PANTHER" id="PTHR23132:SF23">
    <property type="entry name" value="D-ALANINE--D-ALANINE LIGASE B"/>
    <property type="match status" value="1"/>
</dbReference>
<dbReference type="SUPFAM" id="SSF56059">
    <property type="entry name" value="Glutathione synthetase ATP-binding domain-like"/>
    <property type="match status" value="1"/>
</dbReference>
<protein>
    <submittedName>
        <fullName evidence="5">D-alanine-D-alanine ligase</fullName>
    </submittedName>
</protein>
<gene>
    <name evidence="5" type="ORF">SAMN05216333_12146</name>
</gene>
<dbReference type="STRING" id="42354.SAMN05216333_12146"/>
<proteinExistence type="inferred from homology"/>
<keyword evidence="3" id="KW-0547">Nucleotide-binding</keyword>
<dbReference type="GO" id="GO:0005524">
    <property type="term" value="F:ATP binding"/>
    <property type="evidence" value="ECO:0007669"/>
    <property type="project" value="UniProtKB-UniRule"/>
</dbReference>
<reference evidence="6" key="1">
    <citation type="submission" date="2016-10" db="EMBL/GenBank/DDBJ databases">
        <authorList>
            <person name="Varghese N."/>
            <person name="Submissions S."/>
        </authorList>
    </citation>
    <scope>NUCLEOTIDE SEQUENCE [LARGE SCALE GENOMIC DNA]</scope>
    <source>
        <strain evidence="6">Nm76</strain>
    </source>
</reference>
<dbReference type="GO" id="GO:0046872">
    <property type="term" value="F:metal ion binding"/>
    <property type="evidence" value="ECO:0007669"/>
    <property type="project" value="InterPro"/>
</dbReference>
<dbReference type="Gene3D" id="3.30.470.20">
    <property type="entry name" value="ATP-grasp fold, B domain"/>
    <property type="match status" value="1"/>
</dbReference>
<sequence>MRKLNIAYTCNVRKPWMEDERYGEFEGPDTIKAVTAALERIGANVELIDVGPDIYAQLEQRKEQIDLVFNNTEGLDEKELREAIVPFFCEHLHIPYTGSSPKTFINKMDKATAKKIVAYDDVPTARFQLMMPEEQLGDLAFPLMVKPYSEGTSIGISQKSKVHTIAELNEAVGAVYAQFNQPALVEEFLPGNEYTIGLIGHYVLPILEIDFAKIPGQPHVRDPHVKDIENPYISHLDWSEKAKSYAKIAIEAHEALEVRDYNRMDFRERDGQLYFLEANVIPGVHPTEADLTNMCRHANIAHNDMIALIVYTAVQRLSLRYPERFAGKTELLANLVNQAIGKAAHAGTISYRDRMYTFLGKPTAEHTS</sequence>
<evidence type="ECO:0000256" key="2">
    <source>
        <dbReference type="ARBA" id="ARBA00022598"/>
    </source>
</evidence>
<dbReference type="PANTHER" id="PTHR23132">
    <property type="entry name" value="D-ALANINE--D-ALANINE LIGASE"/>
    <property type="match status" value="1"/>
</dbReference>
<accession>A0A1H8T2A0</accession>
<keyword evidence="3" id="KW-0067">ATP-binding</keyword>
<dbReference type="EMBL" id="FODO01000021">
    <property type="protein sequence ID" value="SEO84836.1"/>
    <property type="molecule type" value="Genomic_DNA"/>
</dbReference>
<organism evidence="5 6">
    <name type="scientific">Nitrosomonas oligotropha</name>
    <dbReference type="NCBI Taxonomy" id="42354"/>
    <lineage>
        <taxon>Bacteria</taxon>
        <taxon>Pseudomonadati</taxon>
        <taxon>Pseudomonadota</taxon>
        <taxon>Betaproteobacteria</taxon>
        <taxon>Nitrosomonadales</taxon>
        <taxon>Nitrosomonadaceae</taxon>
        <taxon>Nitrosomonas</taxon>
    </lineage>
</organism>
<dbReference type="InterPro" id="IPR013815">
    <property type="entry name" value="ATP_grasp_subdomain_1"/>
</dbReference>
<feature type="domain" description="ATP-grasp" evidence="4">
    <location>
        <begin position="114"/>
        <end position="314"/>
    </location>
</feature>
<name>A0A1H8T2A0_9PROT</name>
<evidence type="ECO:0000313" key="6">
    <source>
        <dbReference type="Proteomes" id="UP000198814"/>
    </source>
</evidence>
<evidence type="ECO:0000313" key="5">
    <source>
        <dbReference type="EMBL" id="SEO84836.1"/>
    </source>
</evidence>
<dbReference type="InterPro" id="IPR011761">
    <property type="entry name" value="ATP-grasp"/>
</dbReference>